<dbReference type="Pfam" id="PF01168">
    <property type="entry name" value="Ala_racemase_N"/>
    <property type="match status" value="1"/>
</dbReference>
<dbReference type="SUPFAM" id="SSF51419">
    <property type="entry name" value="PLP-binding barrel"/>
    <property type="match status" value="1"/>
</dbReference>
<dbReference type="EMBL" id="AP022839">
    <property type="protein sequence ID" value="BCA96321.1"/>
    <property type="molecule type" value="Genomic_DNA"/>
</dbReference>
<dbReference type="PROSITE" id="PS01211">
    <property type="entry name" value="UPF0001"/>
    <property type="match status" value="1"/>
</dbReference>
<evidence type="ECO:0000256" key="2">
    <source>
        <dbReference type="HAMAP-Rule" id="MF_02087"/>
    </source>
</evidence>
<sequence length="226" mass="25377">MSLEQNLNQVRLLVAQAEKLNDRELGSVLLLAVSKKQSIEMITKAFHLGVTNFGENYYQEALNKINALSHLPISWHFIGPIQSNKTKGIASHFSWVHSLNRIIIARLLNEYRPLTLPPINVCLQVNLVAEETKSGMLPEQARELALLVSQLPHLKLRGLMTIPPPLKNPEEQYQLLFQLNQLMHSINQESGLKMDTLSMGMSDDLIPAIKAGSTIVRIGRAIFGER</sequence>
<reference evidence="6" key="1">
    <citation type="journal article" date="2020" name="Microbiol. Resour. Announc.">
        <title>Complete Genome Sequence of Novel Psychrotolerant Legionella Strain TUM19329, Isolated from Antarctic Lake Sediment.</title>
        <authorList>
            <person name="Shimada S."/>
            <person name="Nakai R."/>
            <person name="Aoki K."/>
            <person name="Shimoeda N."/>
            <person name="Ohno G."/>
            <person name="Miyazaki Y."/>
            <person name="Kudoh S."/>
            <person name="Imura S."/>
            <person name="Watanabe K."/>
            <person name="Ishii Y."/>
            <person name="Tateda K."/>
        </authorList>
    </citation>
    <scope>NUCLEOTIDE SEQUENCE [LARGE SCALE GENOMIC DNA]</scope>
    <source>
        <strain evidence="6">TUM19329</strain>
    </source>
</reference>
<keyword evidence="7" id="KW-1185">Reference proteome</keyword>
<evidence type="ECO:0000259" key="5">
    <source>
        <dbReference type="Pfam" id="PF01168"/>
    </source>
</evidence>
<protein>
    <recommendedName>
        <fullName evidence="2">Pyridoxal phosphate homeostasis protein</fullName>
        <shortName evidence="2">PLP homeostasis protein</shortName>
    </recommendedName>
</protein>
<dbReference type="CDD" id="cd06824">
    <property type="entry name" value="PLPDE_III_Yggs_like"/>
    <property type="match status" value="1"/>
</dbReference>
<evidence type="ECO:0000256" key="1">
    <source>
        <dbReference type="ARBA" id="ARBA00022898"/>
    </source>
</evidence>
<comment type="similarity">
    <text evidence="2 4">Belongs to the pyridoxal phosphate-binding protein YggS/PROSC family.</text>
</comment>
<dbReference type="InterPro" id="IPR001608">
    <property type="entry name" value="Ala_racemase_N"/>
</dbReference>
<dbReference type="PIRSF" id="PIRSF004848">
    <property type="entry name" value="YBL036c_PLPDEIII"/>
    <property type="match status" value="1"/>
</dbReference>
<name>A0A6F8T796_9GAMM</name>
<dbReference type="InterPro" id="IPR029066">
    <property type="entry name" value="PLP-binding_barrel"/>
</dbReference>
<dbReference type="PANTHER" id="PTHR10146:SF14">
    <property type="entry name" value="PYRIDOXAL PHOSPHATE HOMEOSTASIS PROTEIN"/>
    <property type="match status" value="1"/>
</dbReference>
<gene>
    <name evidence="6" type="ORF">TUM19329_26820</name>
</gene>
<dbReference type="HAMAP" id="MF_02087">
    <property type="entry name" value="PLP_homeostasis"/>
    <property type="match status" value="1"/>
</dbReference>
<dbReference type="KEGG" id="lant:TUM19329_26820"/>
<dbReference type="PANTHER" id="PTHR10146">
    <property type="entry name" value="PROLINE SYNTHETASE CO-TRANSCRIBED BACTERIAL HOMOLOG PROTEIN"/>
    <property type="match status" value="1"/>
</dbReference>
<evidence type="ECO:0000256" key="3">
    <source>
        <dbReference type="PIRSR" id="PIRSR004848-1"/>
    </source>
</evidence>
<evidence type="ECO:0000313" key="7">
    <source>
        <dbReference type="Proteomes" id="UP000502894"/>
    </source>
</evidence>
<dbReference type="Gene3D" id="3.20.20.10">
    <property type="entry name" value="Alanine racemase"/>
    <property type="match status" value="1"/>
</dbReference>
<evidence type="ECO:0000256" key="4">
    <source>
        <dbReference type="RuleBase" id="RU004514"/>
    </source>
</evidence>
<comment type="cofactor">
    <cofactor evidence="3">
        <name>pyridoxal 5'-phosphate</name>
        <dbReference type="ChEBI" id="CHEBI:597326"/>
    </cofactor>
</comment>
<keyword evidence="1 2" id="KW-0663">Pyridoxal phosphate</keyword>
<organism evidence="6 7">
    <name type="scientific">Legionella antarctica</name>
    <dbReference type="NCBI Taxonomy" id="2708020"/>
    <lineage>
        <taxon>Bacteria</taxon>
        <taxon>Pseudomonadati</taxon>
        <taxon>Pseudomonadota</taxon>
        <taxon>Gammaproteobacteria</taxon>
        <taxon>Legionellales</taxon>
        <taxon>Legionellaceae</taxon>
        <taxon>Legionella</taxon>
    </lineage>
</organism>
<dbReference type="InterPro" id="IPR011078">
    <property type="entry name" value="PyrdxlP_homeostasis"/>
</dbReference>
<dbReference type="Proteomes" id="UP000502894">
    <property type="component" value="Chromosome"/>
</dbReference>
<dbReference type="AlphaFoldDB" id="A0A6F8T796"/>
<proteinExistence type="inferred from homology"/>
<feature type="domain" description="Alanine racemase N-terminal" evidence="5">
    <location>
        <begin position="30"/>
        <end position="225"/>
    </location>
</feature>
<accession>A0A6F8T796</accession>
<dbReference type="RefSeq" id="WP_173237682.1">
    <property type="nucleotide sequence ID" value="NZ_AP022839.1"/>
</dbReference>
<comment type="function">
    <text evidence="2">Pyridoxal 5'-phosphate (PLP)-binding protein, which is involved in PLP homeostasis.</text>
</comment>
<feature type="modified residue" description="N6-(pyridoxal phosphate)lysine" evidence="2 3">
    <location>
        <position position="35"/>
    </location>
</feature>
<dbReference type="NCBIfam" id="TIGR00044">
    <property type="entry name" value="YggS family pyridoxal phosphate-dependent enzyme"/>
    <property type="match status" value="1"/>
</dbReference>
<dbReference type="GO" id="GO:0030170">
    <property type="term" value="F:pyridoxal phosphate binding"/>
    <property type="evidence" value="ECO:0007669"/>
    <property type="project" value="UniProtKB-UniRule"/>
</dbReference>
<evidence type="ECO:0000313" key="6">
    <source>
        <dbReference type="EMBL" id="BCA96321.1"/>
    </source>
</evidence>